<sequence>MTRTLHPFQVDDLSALTRSLHQQLQHAETLPGHLGLMNMLARGAGFRNLQHLQASARAGDRLATPAPASADMTRVAQVLRYFDGQGRLQSWPARTSQQQLALWALWARLPPRESMTERQISARLNDLHCFGDAAILRRTLWQMKLISRTEDCRDYRRIEQRPTPEAAALIRHLNSG</sequence>
<comment type="caution">
    <text evidence="2">The sequence shown here is derived from an EMBL/GenBank/DDBJ whole genome shotgun (WGS) entry which is preliminary data.</text>
</comment>
<dbReference type="eggNOG" id="COG3860">
    <property type="taxonomic scope" value="Bacteria"/>
</dbReference>
<dbReference type="OrthoDB" id="6867569at2"/>
<accession>C8S2D7</accession>
<dbReference type="RefSeq" id="WP_008030967.1">
    <property type="nucleotide sequence ID" value="NZ_ACYY01000014.1"/>
</dbReference>
<dbReference type="STRING" id="371731.Rsw2DRAFT_2215"/>
<name>C8S2D7_9RHOB</name>
<evidence type="ECO:0000259" key="1">
    <source>
        <dbReference type="Pfam" id="PF09860"/>
    </source>
</evidence>
<dbReference type="Proteomes" id="UP000010121">
    <property type="component" value="Unassembled WGS sequence"/>
</dbReference>
<evidence type="ECO:0000313" key="2">
    <source>
        <dbReference type="EMBL" id="EEW24808.1"/>
    </source>
</evidence>
<dbReference type="EMBL" id="ACYY01000014">
    <property type="protein sequence ID" value="EEW24808.1"/>
    <property type="molecule type" value="Genomic_DNA"/>
</dbReference>
<feature type="domain" description="DUF2087" evidence="1">
    <location>
        <begin position="87"/>
        <end position="157"/>
    </location>
</feature>
<protein>
    <recommendedName>
        <fullName evidence="1">DUF2087 domain-containing protein</fullName>
    </recommendedName>
</protein>
<dbReference type="InterPro" id="IPR018656">
    <property type="entry name" value="DUF2087"/>
</dbReference>
<organism evidence="2 3">
    <name type="scientific">Rhodobacter ferrooxidans</name>
    <dbReference type="NCBI Taxonomy" id="371731"/>
    <lineage>
        <taxon>Bacteria</taxon>
        <taxon>Pseudomonadati</taxon>
        <taxon>Pseudomonadota</taxon>
        <taxon>Alphaproteobacteria</taxon>
        <taxon>Rhodobacterales</taxon>
        <taxon>Rhodobacter group</taxon>
        <taxon>Rhodobacter</taxon>
    </lineage>
</organism>
<reference evidence="2 3" key="1">
    <citation type="submission" date="2009-08" db="EMBL/GenBank/DDBJ databases">
        <title>The draft genome of Rhodobacter sp. SW2.</title>
        <authorList>
            <consortium name="US DOE Joint Genome Institute (JGI-PGF)"/>
            <person name="Lucas S."/>
            <person name="Copeland A."/>
            <person name="Lapidus A."/>
            <person name="Glavina del Rio T."/>
            <person name="Tice H."/>
            <person name="Bruce D."/>
            <person name="Goodwin L."/>
            <person name="Pitluck S."/>
            <person name="Larimer F."/>
            <person name="Land M.L."/>
            <person name="Hauser L."/>
            <person name="Emerson D."/>
        </authorList>
    </citation>
    <scope>NUCLEOTIDE SEQUENCE [LARGE SCALE GENOMIC DNA]</scope>
    <source>
        <strain evidence="2 3">SW2</strain>
    </source>
</reference>
<proteinExistence type="predicted"/>
<evidence type="ECO:0000313" key="3">
    <source>
        <dbReference type="Proteomes" id="UP000010121"/>
    </source>
</evidence>
<dbReference type="AlphaFoldDB" id="C8S2D7"/>
<dbReference type="Pfam" id="PF09860">
    <property type="entry name" value="DUF2087"/>
    <property type="match status" value="1"/>
</dbReference>
<keyword evidence="3" id="KW-1185">Reference proteome</keyword>
<gene>
    <name evidence="2" type="ORF">Rsw2DRAFT_2215</name>
</gene>